<dbReference type="Pfam" id="PF04307">
    <property type="entry name" value="YdjM"/>
    <property type="match status" value="1"/>
</dbReference>
<evidence type="ECO:0000256" key="1">
    <source>
        <dbReference type="SAM" id="Phobius"/>
    </source>
</evidence>
<feature type="transmembrane region" description="Helical" evidence="1">
    <location>
        <begin position="54"/>
        <end position="86"/>
    </location>
</feature>
<dbReference type="EMBL" id="DSYZ01000098">
    <property type="protein sequence ID" value="HGT83103.1"/>
    <property type="molecule type" value="Genomic_DNA"/>
</dbReference>
<accession>A0A7J3M2K7</accession>
<keyword evidence="1" id="KW-1133">Transmembrane helix</keyword>
<reference evidence="2" key="1">
    <citation type="journal article" date="2020" name="mSystems">
        <title>Genome- and Community-Level Interaction Insights into Carbon Utilization and Element Cycling Functions of Hydrothermarchaeota in Hydrothermal Sediment.</title>
        <authorList>
            <person name="Zhou Z."/>
            <person name="Liu Y."/>
            <person name="Xu W."/>
            <person name="Pan J."/>
            <person name="Luo Z.H."/>
            <person name="Li M."/>
        </authorList>
    </citation>
    <scope>NUCLEOTIDE SEQUENCE [LARGE SCALE GENOMIC DNA]</scope>
    <source>
        <strain evidence="2">SpSt-587</strain>
    </source>
</reference>
<proteinExistence type="predicted"/>
<evidence type="ECO:0000313" key="2">
    <source>
        <dbReference type="EMBL" id="HGT83103.1"/>
    </source>
</evidence>
<feature type="transmembrane region" description="Helical" evidence="1">
    <location>
        <begin position="20"/>
        <end position="42"/>
    </location>
</feature>
<sequence length="145" mass="16576">MNRLGHLGFSLLLLSPLLKFFPISYVLFAIALAMLPDIDLVLRVKHRKYTHNVTFALLIAVLSYVLLASFLLSILAFLSVLLHVIADLMTKQKFAPLYPFSQKKFALKLFRSDNKSVNYIVFLLGLISFMHFSNVEVSLDLIRFI</sequence>
<gene>
    <name evidence="2" type="ORF">ENT52_05195</name>
</gene>
<dbReference type="InterPro" id="IPR007404">
    <property type="entry name" value="YdjM-like"/>
</dbReference>
<protein>
    <submittedName>
        <fullName evidence="2">Metal-dependent hydrolase</fullName>
    </submittedName>
</protein>
<feature type="transmembrane region" description="Helical" evidence="1">
    <location>
        <begin position="117"/>
        <end position="135"/>
    </location>
</feature>
<keyword evidence="2" id="KW-0378">Hydrolase</keyword>
<comment type="caution">
    <text evidence="2">The sequence shown here is derived from an EMBL/GenBank/DDBJ whole genome shotgun (WGS) entry which is preliminary data.</text>
</comment>
<organism evidence="2">
    <name type="scientific">Archaeoglobus fulgidus</name>
    <dbReference type="NCBI Taxonomy" id="2234"/>
    <lineage>
        <taxon>Archaea</taxon>
        <taxon>Methanobacteriati</taxon>
        <taxon>Methanobacteriota</taxon>
        <taxon>Archaeoglobi</taxon>
        <taxon>Archaeoglobales</taxon>
        <taxon>Archaeoglobaceae</taxon>
        <taxon>Archaeoglobus</taxon>
    </lineage>
</organism>
<dbReference type="AlphaFoldDB" id="A0A7J3M2K7"/>
<name>A0A7J3M2K7_ARCFL</name>
<dbReference type="GO" id="GO:0016787">
    <property type="term" value="F:hydrolase activity"/>
    <property type="evidence" value="ECO:0007669"/>
    <property type="project" value="UniProtKB-KW"/>
</dbReference>
<keyword evidence="1" id="KW-0472">Membrane</keyword>
<keyword evidence="1" id="KW-0812">Transmembrane</keyword>